<organism evidence="2 3">
    <name type="scientific">Gulosibacter faecalis</name>
    <dbReference type="NCBI Taxonomy" id="272240"/>
    <lineage>
        <taxon>Bacteria</taxon>
        <taxon>Bacillati</taxon>
        <taxon>Actinomycetota</taxon>
        <taxon>Actinomycetes</taxon>
        <taxon>Micrococcales</taxon>
        <taxon>Microbacteriaceae</taxon>
        <taxon>Gulosibacter</taxon>
    </lineage>
</organism>
<keyword evidence="3" id="KW-1185">Reference proteome</keyword>
<feature type="domain" description="FAD dependent oxidoreductase" evidence="1">
    <location>
        <begin position="29"/>
        <end position="391"/>
    </location>
</feature>
<dbReference type="Gene3D" id="3.30.9.10">
    <property type="entry name" value="D-Amino Acid Oxidase, subunit A, domain 2"/>
    <property type="match status" value="1"/>
</dbReference>
<dbReference type="Gene3D" id="3.50.50.60">
    <property type="entry name" value="FAD/NAD(P)-binding domain"/>
    <property type="match status" value="1"/>
</dbReference>
<sequence>MINGEVSHWWHEVGMPTPRPALEGDLDVDVAIVGGGYTGLWTAYYLKRARPGLRIAVLEQRFCGFGASGRNGGWLTNSVTGGIEQYVPTHGRDAAARFQLAMNDTVDEVIAVAEREHIDADIVKGGDHEVAYTRAQLRRRDAALRDDEAWGGIGGWEPLDAAAARDRINVAGTLGGMWSPHTARIQPAKLAAGLADAVARLGVEIYEGTRVAEIRPHEAVTAHGTVRAGTVVRATEGFTAGLPGLHREWLPMNSSLIVTERLSAAMWAHLGWEGREVLGDFAHVYMYAQRTADGRIAFGGRGVPYRWNSQTDRDGVTQTVTARTLHDLLVRFFPVLAGVDLDHLWSGTLGVPRDWAASVGYDPATGLAHAGGYVGTGVATTNLAGRTLRDLILGDATELAGLPWVGHRVRRWEPEPLRWLATRVIYGAYGAADRAEFRGRATTSPLARVADFVSGRAH</sequence>
<dbReference type="RefSeq" id="WP_019617965.1">
    <property type="nucleotide sequence ID" value="NZ_JBHUNE010000003.1"/>
</dbReference>
<reference evidence="3" key="1">
    <citation type="journal article" date="2019" name="Int. J. Syst. Evol. Microbiol.">
        <title>The Global Catalogue of Microorganisms (GCM) 10K type strain sequencing project: providing services to taxonomists for standard genome sequencing and annotation.</title>
        <authorList>
            <consortium name="The Broad Institute Genomics Platform"/>
            <consortium name="The Broad Institute Genome Sequencing Center for Infectious Disease"/>
            <person name="Wu L."/>
            <person name="Ma J."/>
        </authorList>
    </citation>
    <scope>NUCLEOTIDE SEQUENCE [LARGE SCALE GENOMIC DNA]</scope>
    <source>
        <strain evidence="3">TISTR 1514</strain>
    </source>
</reference>
<dbReference type="InterPro" id="IPR006076">
    <property type="entry name" value="FAD-dep_OxRdtase"/>
</dbReference>
<dbReference type="SUPFAM" id="SSF51905">
    <property type="entry name" value="FAD/NAD(P)-binding domain"/>
    <property type="match status" value="1"/>
</dbReference>
<evidence type="ECO:0000259" key="1">
    <source>
        <dbReference type="Pfam" id="PF01266"/>
    </source>
</evidence>
<accession>A0ABW5UYK6</accession>
<dbReference type="Pfam" id="PF01266">
    <property type="entry name" value="DAO"/>
    <property type="match status" value="1"/>
</dbReference>
<keyword evidence="2" id="KW-0560">Oxidoreductase</keyword>
<dbReference type="Proteomes" id="UP001597492">
    <property type="component" value="Unassembled WGS sequence"/>
</dbReference>
<dbReference type="PANTHER" id="PTHR13847">
    <property type="entry name" value="SARCOSINE DEHYDROGENASE-RELATED"/>
    <property type="match status" value="1"/>
</dbReference>
<dbReference type="InterPro" id="IPR036188">
    <property type="entry name" value="FAD/NAD-bd_sf"/>
</dbReference>
<dbReference type="GO" id="GO:0016491">
    <property type="term" value="F:oxidoreductase activity"/>
    <property type="evidence" value="ECO:0007669"/>
    <property type="project" value="UniProtKB-KW"/>
</dbReference>
<dbReference type="PANTHER" id="PTHR13847:SF285">
    <property type="entry name" value="FAD DEPENDENT OXIDOREDUCTASE DOMAIN-CONTAINING PROTEIN"/>
    <property type="match status" value="1"/>
</dbReference>
<proteinExistence type="predicted"/>
<evidence type="ECO:0000313" key="2">
    <source>
        <dbReference type="EMBL" id="MFD2757420.1"/>
    </source>
</evidence>
<dbReference type="EMBL" id="JBHUNE010000003">
    <property type="protein sequence ID" value="MFD2757420.1"/>
    <property type="molecule type" value="Genomic_DNA"/>
</dbReference>
<name>A0ABW5UYK6_9MICO</name>
<protein>
    <submittedName>
        <fullName evidence="2">NAD(P)/FAD-dependent oxidoreductase</fullName>
        <ecNumber evidence="2">1.-.-.-</ecNumber>
    </submittedName>
</protein>
<gene>
    <name evidence="2" type="ORF">ACFSW7_03385</name>
</gene>
<comment type="caution">
    <text evidence="2">The sequence shown here is derived from an EMBL/GenBank/DDBJ whole genome shotgun (WGS) entry which is preliminary data.</text>
</comment>
<dbReference type="EC" id="1.-.-.-" evidence="2"/>
<evidence type="ECO:0000313" key="3">
    <source>
        <dbReference type="Proteomes" id="UP001597492"/>
    </source>
</evidence>